<sequence>MDRMNAIRLFVRLVECGSFSAVGREEGIGQPAVSKQIGALERHLGAQLVLRTSRQVVITDAGQAFYESARQLVDDFDALESSVGERQQSPRGVVRVNTAPAHGRLCITPLLPEFFRQYPDVAIELSVSERHVDLVGDGVDLAVRHGRLMDSSLTARKLSETDFVLAASPGYLADHGIPTRLADLDKHACIVFANGRERYPWSLRNGKERVSYVPHGSLLTGDAEHIRAAVLHGLGIAQAPFWLMAKEIQSGEVQLLLPDLQPDRVPIHLVYPAGRRVPMRVRVFIEYLVSAFARSEL</sequence>
<dbReference type="OrthoDB" id="8928056at2"/>
<organism evidence="6 7">
    <name type="scientific">Paraburkholderia fungorum</name>
    <dbReference type="NCBI Taxonomy" id="134537"/>
    <lineage>
        <taxon>Bacteria</taxon>
        <taxon>Pseudomonadati</taxon>
        <taxon>Pseudomonadota</taxon>
        <taxon>Betaproteobacteria</taxon>
        <taxon>Burkholderiales</taxon>
        <taxon>Burkholderiaceae</taxon>
        <taxon>Paraburkholderia</taxon>
    </lineage>
</organism>
<proteinExistence type="inferred from homology"/>
<dbReference type="GO" id="GO:0003700">
    <property type="term" value="F:DNA-binding transcription factor activity"/>
    <property type="evidence" value="ECO:0007669"/>
    <property type="project" value="InterPro"/>
</dbReference>
<dbReference type="Pfam" id="PF00126">
    <property type="entry name" value="HTH_1"/>
    <property type="match status" value="1"/>
</dbReference>
<keyword evidence="7" id="KW-1185">Reference proteome</keyword>
<dbReference type="EMBL" id="FNKP01000003">
    <property type="protein sequence ID" value="SDR49432.1"/>
    <property type="molecule type" value="Genomic_DNA"/>
</dbReference>
<dbReference type="InterPro" id="IPR005119">
    <property type="entry name" value="LysR_subst-bd"/>
</dbReference>
<dbReference type="Gene3D" id="3.40.190.290">
    <property type="match status" value="1"/>
</dbReference>
<dbReference type="FunFam" id="1.10.10.10:FF:000001">
    <property type="entry name" value="LysR family transcriptional regulator"/>
    <property type="match status" value="1"/>
</dbReference>
<dbReference type="SUPFAM" id="SSF53850">
    <property type="entry name" value="Periplasmic binding protein-like II"/>
    <property type="match status" value="1"/>
</dbReference>
<dbReference type="InterPro" id="IPR000847">
    <property type="entry name" value="LysR_HTH_N"/>
</dbReference>
<keyword evidence="4" id="KW-0804">Transcription</keyword>
<dbReference type="SUPFAM" id="SSF46785">
    <property type="entry name" value="Winged helix' DNA-binding domain"/>
    <property type="match status" value="1"/>
</dbReference>
<dbReference type="InterPro" id="IPR036388">
    <property type="entry name" value="WH-like_DNA-bd_sf"/>
</dbReference>
<protein>
    <submittedName>
        <fullName evidence="6">Transcriptional regulator, LysR family</fullName>
    </submittedName>
</protein>
<dbReference type="PROSITE" id="PS50931">
    <property type="entry name" value="HTH_LYSR"/>
    <property type="match status" value="1"/>
</dbReference>
<dbReference type="Gene3D" id="1.10.10.10">
    <property type="entry name" value="Winged helix-like DNA-binding domain superfamily/Winged helix DNA-binding domain"/>
    <property type="match status" value="1"/>
</dbReference>
<evidence type="ECO:0000256" key="2">
    <source>
        <dbReference type="ARBA" id="ARBA00023015"/>
    </source>
</evidence>
<evidence type="ECO:0000256" key="3">
    <source>
        <dbReference type="ARBA" id="ARBA00023125"/>
    </source>
</evidence>
<feature type="domain" description="HTH lysR-type" evidence="5">
    <location>
        <begin position="1"/>
        <end position="59"/>
    </location>
</feature>
<reference evidence="7" key="1">
    <citation type="submission" date="2016-10" db="EMBL/GenBank/DDBJ databases">
        <authorList>
            <person name="Varghese N."/>
        </authorList>
    </citation>
    <scope>NUCLEOTIDE SEQUENCE [LARGE SCALE GENOMIC DNA]</scope>
    <source>
        <strain evidence="7">GAS106B</strain>
    </source>
</reference>
<keyword evidence="2" id="KW-0805">Transcription regulation</keyword>
<dbReference type="CDD" id="cd08422">
    <property type="entry name" value="PBP2_CrgA_like"/>
    <property type="match status" value="1"/>
</dbReference>
<name>A0A1H1JHN9_9BURK</name>
<dbReference type="RefSeq" id="WP_074771606.1">
    <property type="nucleotide sequence ID" value="NZ_FNKP01000003.1"/>
</dbReference>
<dbReference type="GO" id="GO:0003677">
    <property type="term" value="F:DNA binding"/>
    <property type="evidence" value="ECO:0007669"/>
    <property type="project" value="UniProtKB-KW"/>
</dbReference>
<dbReference type="PANTHER" id="PTHR30537:SF5">
    <property type="entry name" value="HTH-TYPE TRANSCRIPTIONAL ACTIVATOR TTDR-RELATED"/>
    <property type="match status" value="1"/>
</dbReference>
<dbReference type="InterPro" id="IPR058163">
    <property type="entry name" value="LysR-type_TF_proteobact-type"/>
</dbReference>
<evidence type="ECO:0000256" key="1">
    <source>
        <dbReference type="ARBA" id="ARBA00009437"/>
    </source>
</evidence>
<evidence type="ECO:0000313" key="6">
    <source>
        <dbReference type="EMBL" id="SDR49432.1"/>
    </source>
</evidence>
<dbReference type="PANTHER" id="PTHR30537">
    <property type="entry name" value="HTH-TYPE TRANSCRIPTIONAL REGULATOR"/>
    <property type="match status" value="1"/>
</dbReference>
<evidence type="ECO:0000256" key="4">
    <source>
        <dbReference type="ARBA" id="ARBA00023163"/>
    </source>
</evidence>
<keyword evidence="3" id="KW-0238">DNA-binding</keyword>
<gene>
    <name evidence="6" type="ORF">SAMN05443245_6411</name>
</gene>
<dbReference type="InterPro" id="IPR036390">
    <property type="entry name" value="WH_DNA-bd_sf"/>
</dbReference>
<dbReference type="Proteomes" id="UP000183487">
    <property type="component" value="Unassembled WGS sequence"/>
</dbReference>
<comment type="similarity">
    <text evidence="1">Belongs to the LysR transcriptional regulatory family.</text>
</comment>
<accession>A0A1H1JHN9</accession>
<dbReference type="FunFam" id="3.40.190.290:FF:000001">
    <property type="entry name" value="Transcriptional regulator, LysR family"/>
    <property type="match status" value="1"/>
</dbReference>
<evidence type="ECO:0000259" key="5">
    <source>
        <dbReference type="PROSITE" id="PS50931"/>
    </source>
</evidence>
<evidence type="ECO:0000313" key="7">
    <source>
        <dbReference type="Proteomes" id="UP000183487"/>
    </source>
</evidence>
<dbReference type="AlphaFoldDB" id="A0A1H1JHN9"/>
<dbReference type="Pfam" id="PF03466">
    <property type="entry name" value="LysR_substrate"/>
    <property type="match status" value="1"/>
</dbReference>